<proteinExistence type="predicted"/>
<evidence type="ECO:0000313" key="1">
    <source>
        <dbReference type="EMBL" id="GBP44788.1"/>
    </source>
</evidence>
<reference evidence="1 2" key="1">
    <citation type="journal article" date="2019" name="Commun. Biol.">
        <title>The bagworm genome reveals a unique fibroin gene that provides high tensile strength.</title>
        <authorList>
            <person name="Kono N."/>
            <person name="Nakamura H."/>
            <person name="Ohtoshi R."/>
            <person name="Tomita M."/>
            <person name="Numata K."/>
            <person name="Arakawa K."/>
        </authorList>
    </citation>
    <scope>NUCLEOTIDE SEQUENCE [LARGE SCALE GENOMIC DNA]</scope>
</reference>
<sequence length="175" mass="18969">MFWQTMRRVKSLHIDIGECKEGAGGRCTGTTPLRPLPLSADNRPIATRAGARAASSQSNIRLSCHCPSAPPKRDAGVTARLRSRGNPVRMSVTRSHNIFPYQKSLNARKEVFISKITSSSSLDLQPVAMTGRDKSRCTEGSVIIGGMQVLAWIRSDGSVDPAGTRATFSQKLESE</sequence>
<comment type="caution">
    <text evidence="1">The sequence shown here is derived from an EMBL/GenBank/DDBJ whole genome shotgun (WGS) entry which is preliminary data.</text>
</comment>
<dbReference type="AlphaFoldDB" id="A0A4C1W0H4"/>
<name>A0A4C1W0H4_EUMVA</name>
<accession>A0A4C1W0H4</accession>
<gene>
    <name evidence="1" type="ORF">EVAR_86603_1</name>
</gene>
<dbReference type="EMBL" id="BGZK01000458">
    <property type="protein sequence ID" value="GBP44788.1"/>
    <property type="molecule type" value="Genomic_DNA"/>
</dbReference>
<keyword evidence="2" id="KW-1185">Reference proteome</keyword>
<evidence type="ECO:0000313" key="2">
    <source>
        <dbReference type="Proteomes" id="UP000299102"/>
    </source>
</evidence>
<protein>
    <submittedName>
        <fullName evidence="1">Uncharacterized protein</fullName>
    </submittedName>
</protein>
<organism evidence="1 2">
    <name type="scientific">Eumeta variegata</name>
    <name type="common">Bagworm moth</name>
    <name type="synonym">Eumeta japonica</name>
    <dbReference type="NCBI Taxonomy" id="151549"/>
    <lineage>
        <taxon>Eukaryota</taxon>
        <taxon>Metazoa</taxon>
        <taxon>Ecdysozoa</taxon>
        <taxon>Arthropoda</taxon>
        <taxon>Hexapoda</taxon>
        <taxon>Insecta</taxon>
        <taxon>Pterygota</taxon>
        <taxon>Neoptera</taxon>
        <taxon>Endopterygota</taxon>
        <taxon>Lepidoptera</taxon>
        <taxon>Glossata</taxon>
        <taxon>Ditrysia</taxon>
        <taxon>Tineoidea</taxon>
        <taxon>Psychidae</taxon>
        <taxon>Oiketicinae</taxon>
        <taxon>Eumeta</taxon>
    </lineage>
</organism>
<dbReference type="Proteomes" id="UP000299102">
    <property type="component" value="Unassembled WGS sequence"/>
</dbReference>